<keyword evidence="2" id="KW-0479">Metal-binding</keyword>
<keyword evidence="5" id="KW-1185">Reference proteome</keyword>
<dbReference type="RefSeq" id="WP_244903452.1">
    <property type="nucleotide sequence ID" value="NZ_FXAZ01000005.1"/>
</dbReference>
<feature type="domain" description="Fumarylacetoacetase-like C-terminal" evidence="3">
    <location>
        <begin position="18"/>
        <end position="202"/>
    </location>
</feature>
<dbReference type="GO" id="GO:0018773">
    <property type="term" value="F:acetylpyruvate hydrolase activity"/>
    <property type="evidence" value="ECO:0007669"/>
    <property type="project" value="TreeGrafter"/>
</dbReference>
<evidence type="ECO:0000313" key="5">
    <source>
        <dbReference type="Proteomes" id="UP000193834"/>
    </source>
</evidence>
<evidence type="ECO:0000256" key="1">
    <source>
        <dbReference type="ARBA" id="ARBA00010211"/>
    </source>
</evidence>
<dbReference type="PANTHER" id="PTHR11820">
    <property type="entry name" value="ACYLPYRUVASE"/>
    <property type="match status" value="1"/>
</dbReference>
<evidence type="ECO:0000256" key="2">
    <source>
        <dbReference type="ARBA" id="ARBA00022723"/>
    </source>
</evidence>
<protein>
    <submittedName>
        <fullName evidence="4">2-keto-4-pentenoate hydratase/2-oxohepta-3-ene-1,7-dioic acid hydratase (Catechol pathway)</fullName>
    </submittedName>
</protein>
<gene>
    <name evidence="4" type="ORF">SAMN06295960_3538</name>
</gene>
<dbReference type="SUPFAM" id="SSF56529">
    <property type="entry name" value="FAH"/>
    <property type="match status" value="1"/>
</dbReference>
<dbReference type="GO" id="GO:0046872">
    <property type="term" value="F:metal ion binding"/>
    <property type="evidence" value="ECO:0007669"/>
    <property type="project" value="UniProtKB-KW"/>
</dbReference>
<dbReference type="Pfam" id="PF01557">
    <property type="entry name" value="FAA_hydrolase"/>
    <property type="match status" value="1"/>
</dbReference>
<comment type="similarity">
    <text evidence="1">Belongs to the FAH family.</text>
</comment>
<dbReference type="PANTHER" id="PTHR11820:SF7">
    <property type="entry name" value="ACYLPYRUVASE FAHD1, MITOCHONDRIAL"/>
    <property type="match status" value="1"/>
</dbReference>
<dbReference type="STRING" id="1852522.SAMN06295960_3538"/>
<name>A0A1X7LID5_9BACL</name>
<dbReference type="EMBL" id="FXAZ01000005">
    <property type="protein sequence ID" value="SMG53648.1"/>
    <property type="molecule type" value="Genomic_DNA"/>
</dbReference>
<dbReference type="Gene3D" id="3.90.850.10">
    <property type="entry name" value="Fumarylacetoacetase-like, C-terminal domain"/>
    <property type="match status" value="1"/>
</dbReference>
<evidence type="ECO:0000313" key="4">
    <source>
        <dbReference type="EMBL" id="SMG53648.1"/>
    </source>
</evidence>
<sequence length="225" mass="25175">MNTNEGIGAFSMNAIRNVYCIGRNYTLHAEELGNAVPREPMVFMKPTHAVTVLHEMQELPLPLRQGAVHHELELVIRIGAKVEVGMSADQVINGFALGLDFTLRDVQDELKKKGHPWLPAKGRLHTAPITPFVEFPGYEDIQETPFSLYRNDTLVQQGIAREMIFDLNTLIQYISSQYGLDEGDIIFTGTPAGVGPVEALDRLRLEWNHKVVGECTISERASQDH</sequence>
<reference evidence="4 5" key="1">
    <citation type="submission" date="2017-04" db="EMBL/GenBank/DDBJ databases">
        <authorList>
            <person name="Afonso C.L."/>
            <person name="Miller P.J."/>
            <person name="Scott M.A."/>
            <person name="Spackman E."/>
            <person name="Goraichik I."/>
            <person name="Dimitrov K.M."/>
            <person name="Suarez D.L."/>
            <person name="Swayne D.E."/>
        </authorList>
    </citation>
    <scope>NUCLEOTIDE SEQUENCE [LARGE SCALE GENOMIC DNA]</scope>
    <source>
        <strain evidence="4 5">11</strain>
    </source>
</reference>
<dbReference type="InterPro" id="IPR011234">
    <property type="entry name" value="Fumarylacetoacetase-like_C"/>
</dbReference>
<proteinExistence type="inferred from homology"/>
<dbReference type="AlphaFoldDB" id="A0A1X7LID5"/>
<organism evidence="4 5">
    <name type="scientific">Paenibacillus aquistagni</name>
    <dbReference type="NCBI Taxonomy" id="1852522"/>
    <lineage>
        <taxon>Bacteria</taxon>
        <taxon>Bacillati</taxon>
        <taxon>Bacillota</taxon>
        <taxon>Bacilli</taxon>
        <taxon>Bacillales</taxon>
        <taxon>Paenibacillaceae</taxon>
        <taxon>Paenibacillus</taxon>
    </lineage>
</organism>
<evidence type="ECO:0000259" key="3">
    <source>
        <dbReference type="Pfam" id="PF01557"/>
    </source>
</evidence>
<dbReference type="Proteomes" id="UP000193834">
    <property type="component" value="Unassembled WGS sequence"/>
</dbReference>
<dbReference type="InterPro" id="IPR036663">
    <property type="entry name" value="Fumarylacetoacetase_C_sf"/>
</dbReference>
<accession>A0A1X7LID5</accession>